<evidence type="ECO:0000256" key="4">
    <source>
        <dbReference type="ARBA" id="ARBA00022729"/>
    </source>
</evidence>
<dbReference type="OrthoDB" id="2425929at2759"/>
<comment type="similarity">
    <text evidence="9">Belongs to the carbohydrate esterase 1 (CE1) family.</text>
</comment>
<dbReference type="AlphaFoldDB" id="A0A9P4SIH9"/>
<protein>
    <recommendedName>
        <fullName evidence="9">Carboxylic ester hydrolase</fullName>
        <ecNumber evidence="9">3.1.1.-</ecNumber>
    </recommendedName>
</protein>
<evidence type="ECO:0000256" key="1">
    <source>
        <dbReference type="ARBA" id="ARBA00004613"/>
    </source>
</evidence>
<dbReference type="Pfam" id="PF10503">
    <property type="entry name" value="Esterase_PHB"/>
    <property type="match status" value="1"/>
</dbReference>
<dbReference type="PANTHER" id="PTHR43037:SF3">
    <property type="entry name" value="FERULOYL ESTERASE B"/>
    <property type="match status" value="1"/>
</dbReference>
<keyword evidence="6" id="KW-0325">Glycoprotein</keyword>
<keyword evidence="2 9" id="KW-0719">Serine esterase</keyword>
<dbReference type="Proteomes" id="UP000799429">
    <property type="component" value="Unassembled WGS sequence"/>
</dbReference>
<dbReference type="PANTHER" id="PTHR43037">
    <property type="entry name" value="UNNAMED PRODUCT-RELATED"/>
    <property type="match status" value="1"/>
</dbReference>
<keyword evidence="4 9" id="KW-0732">Signal</keyword>
<evidence type="ECO:0000313" key="11">
    <source>
        <dbReference type="Proteomes" id="UP000799429"/>
    </source>
</evidence>
<organism evidence="10 11">
    <name type="scientific">Patellaria atrata CBS 101060</name>
    <dbReference type="NCBI Taxonomy" id="1346257"/>
    <lineage>
        <taxon>Eukaryota</taxon>
        <taxon>Fungi</taxon>
        <taxon>Dikarya</taxon>
        <taxon>Ascomycota</taxon>
        <taxon>Pezizomycotina</taxon>
        <taxon>Dothideomycetes</taxon>
        <taxon>Dothideomycetes incertae sedis</taxon>
        <taxon>Patellariales</taxon>
        <taxon>Patellariaceae</taxon>
        <taxon>Patellaria</taxon>
    </lineage>
</organism>
<evidence type="ECO:0000313" key="10">
    <source>
        <dbReference type="EMBL" id="KAF2843576.1"/>
    </source>
</evidence>
<dbReference type="GO" id="GO:0052689">
    <property type="term" value="F:carboxylic ester hydrolase activity"/>
    <property type="evidence" value="ECO:0007669"/>
    <property type="project" value="UniProtKB-KW"/>
</dbReference>
<evidence type="ECO:0000256" key="8">
    <source>
        <dbReference type="ARBA" id="ARBA00023326"/>
    </source>
</evidence>
<sequence length="291" mass="31131">MLLSNLGSLLTLISAASAAQLTQVQGYGAGRAQMWIYVPDKVVPNPPLVVAIHSCQSSAQSYFTNSKIPWKQGSDAKGYITLWPSSPNSGTCWDVSSKSSLTHNGGGDSNAIANMITYAIQKYNVNATRVYVTGGSSGAMMSNVLAATYPSLMSAVSLYSGVPANCFVSSSNQVAAWNNDCSGGRSQKTPAQWAQDVFNMYPGYTGARPKMQIWHGSADGTLSPNNYQETIDQWTGVFNVSATVPTREVKDTPERGYTTRDFGEMVQGIWAQGVGHSVPSHLSVSEAWFGL</sequence>
<dbReference type="SUPFAM" id="SSF53474">
    <property type="entry name" value="alpha/beta-Hydrolases"/>
    <property type="match status" value="1"/>
</dbReference>
<evidence type="ECO:0000256" key="7">
    <source>
        <dbReference type="ARBA" id="ARBA00023277"/>
    </source>
</evidence>
<keyword evidence="3 9" id="KW-0964">Secreted</keyword>
<keyword evidence="11" id="KW-1185">Reference proteome</keyword>
<evidence type="ECO:0000256" key="2">
    <source>
        <dbReference type="ARBA" id="ARBA00022487"/>
    </source>
</evidence>
<dbReference type="NCBIfam" id="TIGR01840">
    <property type="entry name" value="esterase_phb"/>
    <property type="match status" value="1"/>
</dbReference>
<keyword evidence="7 9" id="KW-0119">Carbohydrate metabolism</keyword>
<name>A0A9P4SIH9_9PEZI</name>
<dbReference type="InterPro" id="IPR050955">
    <property type="entry name" value="Plant_Biomass_Hydrol_Est"/>
</dbReference>
<dbReference type="InterPro" id="IPR029058">
    <property type="entry name" value="AB_hydrolase_fold"/>
</dbReference>
<comment type="function">
    <text evidence="9">Esterase involved in the hydrolysis of xylan, a major structural heterogeneous polysaccharide found in plant biomass representing the second most abundant polysaccharide in the biosphere, after cellulose.</text>
</comment>
<evidence type="ECO:0000256" key="6">
    <source>
        <dbReference type="ARBA" id="ARBA00023180"/>
    </source>
</evidence>
<dbReference type="Gene3D" id="3.40.50.1820">
    <property type="entry name" value="alpha/beta hydrolase"/>
    <property type="match status" value="1"/>
</dbReference>
<accession>A0A9P4SIH9</accession>
<proteinExistence type="inferred from homology"/>
<comment type="caution">
    <text evidence="10">The sequence shown here is derived from an EMBL/GenBank/DDBJ whole genome shotgun (WGS) entry which is preliminary data.</text>
</comment>
<feature type="signal peptide" evidence="9">
    <location>
        <begin position="1"/>
        <end position="18"/>
    </location>
</feature>
<keyword evidence="8 9" id="KW-0624">Polysaccharide degradation</keyword>
<reference evidence="10" key="1">
    <citation type="journal article" date="2020" name="Stud. Mycol.">
        <title>101 Dothideomycetes genomes: a test case for predicting lifestyles and emergence of pathogens.</title>
        <authorList>
            <person name="Haridas S."/>
            <person name="Albert R."/>
            <person name="Binder M."/>
            <person name="Bloem J."/>
            <person name="Labutti K."/>
            <person name="Salamov A."/>
            <person name="Andreopoulos B."/>
            <person name="Baker S."/>
            <person name="Barry K."/>
            <person name="Bills G."/>
            <person name="Bluhm B."/>
            <person name="Cannon C."/>
            <person name="Castanera R."/>
            <person name="Culley D."/>
            <person name="Daum C."/>
            <person name="Ezra D."/>
            <person name="Gonzalez J."/>
            <person name="Henrissat B."/>
            <person name="Kuo A."/>
            <person name="Liang C."/>
            <person name="Lipzen A."/>
            <person name="Lutzoni F."/>
            <person name="Magnuson J."/>
            <person name="Mondo S."/>
            <person name="Nolan M."/>
            <person name="Ohm R."/>
            <person name="Pangilinan J."/>
            <person name="Park H.-J."/>
            <person name="Ramirez L."/>
            <person name="Alfaro M."/>
            <person name="Sun H."/>
            <person name="Tritt A."/>
            <person name="Yoshinaga Y."/>
            <person name="Zwiers L.-H."/>
            <person name="Turgeon B."/>
            <person name="Goodwin S."/>
            <person name="Spatafora J."/>
            <person name="Crous P."/>
            <person name="Grigoriev I."/>
        </authorList>
    </citation>
    <scope>NUCLEOTIDE SEQUENCE</scope>
    <source>
        <strain evidence="10">CBS 101060</strain>
    </source>
</reference>
<keyword evidence="5 9" id="KW-0378">Hydrolase</keyword>
<dbReference type="GO" id="GO:0045493">
    <property type="term" value="P:xylan catabolic process"/>
    <property type="evidence" value="ECO:0007669"/>
    <property type="project" value="UniProtKB-UniRule"/>
</dbReference>
<comment type="subcellular location">
    <subcellularLocation>
        <location evidence="1 9">Secreted</location>
    </subcellularLocation>
</comment>
<evidence type="ECO:0000256" key="5">
    <source>
        <dbReference type="ARBA" id="ARBA00022801"/>
    </source>
</evidence>
<gene>
    <name evidence="10" type="ORF">M501DRAFT_1028357</name>
</gene>
<dbReference type="InterPro" id="IPR010126">
    <property type="entry name" value="Esterase_phb"/>
</dbReference>
<evidence type="ECO:0000256" key="9">
    <source>
        <dbReference type="RuleBase" id="RU367147"/>
    </source>
</evidence>
<feature type="chain" id="PRO_5040529208" description="Carboxylic ester hydrolase" evidence="9">
    <location>
        <begin position="19"/>
        <end position="291"/>
    </location>
</feature>
<dbReference type="EMBL" id="MU006089">
    <property type="protein sequence ID" value="KAF2843576.1"/>
    <property type="molecule type" value="Genomic_DNA"/>
</dbReference>
<dbReference type="EC" id="3.1.1.-" evidence="9"/>
<dbReference type="GO" id="GO:0005576">
    <property type="term" value="C:extracellular region"/>
    <property type="evidence" value="ECO:0007669"/>
    <property type="project" value="UniProtKB-SubCell"/>
</dbReference>
<evidence type="ECO:0000256" key="3">
    <source>
        <dbReference type="ARBA" id="ARBA00022525"/>
    </source>
</evidence>